<evidence type="ECO:0000313" key="1">
    <source>
        <dbReference type="EMBL" id="ETW75999.1"/>
    </source>
</evidence>
<dbReference type="GeneID" id="20678273"/>
<dbReference type="KEGG" id="hir:HETIRDRAFT_53799"/>
<accession>W4JRA9</accession>
<protein>
    <submittedName>
        <fullName evidence="1">Uncharacterized protein</fullName>
    </submittedName>
</protein>
<organism evidence="1 2">
    <name type="scientific">Heterobasidion irregulare (strain TC 32-1)</name>
    <dbReference type="NCBI Taxonomy" id="747525"/>
    <lineage>
        <taxon>Eukaryota</taxon>
        <taxon>Fungi</taxon>
        <taxon>Dikarya</taxon>
        <taxon>Basidiomycota</taxon>
        <taxon>Agaricomycotina</taxon>
        <taxon>Agaricomycetes</taxon>
        <taxon>Russulales</taxon>
        <taxon>Bondarzewiaceae</taxon>
        <taxon>Heterobasidion</taxon>
        <taxon>Heterobasidion annosum species complex</taxon>
    </lineage>
</organism>
<dbReference type="AlphaFoldDB" id="W4JRA9"/>
<evidence type="ECO:0000313" key="2">
    <source>
        <dbReference type="Proteomes" id="UP000030671"/>
    </source>
</evidence>
<dbReference type="Proteomes" id="UP000030671">
    <property type="component" value="Unassembled WGS sequence"/>
</dbReference>
<proteinExistence type="predicted"/>
<reference evidence="1 2" key="1">
    <citation type="journal article" date="2012" name="New Phytol.">
        <title>Insight into trade-off between wood decay and parasitism from the genome of a fungal forest pathogen.</title>
        <authorList>
            <person name="Olson A."/>
            <person name="Aerts A."/>
            <person name="Asiegbu F."/>
            <person name="Belbahri L."/>
            <person name="Bouzid O."/>
            <person name="Broberg A."/>
            <person name="Canback B."/>
            <person name="Coutinho P.M."/>
            <person name="Cullen D."/>
            <person name="Dalman K."/>
            <person name="Deflorio G."/>
            <person name="van Diepen L.T."/>
            <person name="Dunand C."/>
            <person name="Duplessis S."/>
            <person name="Durling M."/>
            <person name="Gonthier P."/>
            <person name="Grimwood J."/>
            <person name="Fossdal C.G."/>
            <person name="Hansson D."/>
            <person name="Henrissat B."/>
            <person name="Hietala A."/>
            <person name="Himmelstrand K."/>
            <person name="Hoffmeister D."/>
            <person name="Hogberg N."/>
            <person name="James T.Y."/>
            <person name="Karlsson M."/>
            <person name="Kohler A."/>
            <person name="Kues U."/>
            <person name="Lee Y.H."/>
            <person name="Lin Y.C."/>
            <person name="Lind M."/>
            <person name="Lindquist E."/>
            <person name="Lombard V."/>
            <person name="Lucas S."/>
            <person name="Lunden K."/>
            <person name="Morin E."/>
            <person name="Murat C."/>
            <person name="Park J."/>
            <person name="Raffaello T."/>
            <person name="Rouze P."/>
            <person name="Salamov A."/>
            <person name="Schmutz J."/>
            <person name="Solheim H."/>
            <person name="Stahlberg J."/>
            <person name="Velez H."/>
            <person name="de Vries R.P."/>
            <person name="Wiebenga A."/>
            <person name="Woodward S."/>
            <person name="Yakovlev I."/>
            <person name="Garbelotto M."/>
            <person name="Martin F."/>
            <person name="Grigoriev I.V."/>
            <person name="Stenlid J."/>
        </authorList>
    </citation>
    <scope>NUCLEOTIDE SEQUENCE [LARGE SCALE GENOMIC DNA]</scope>
    <source>
        <strain evidence="1 2">TC 32-1</strain>
    </source>
</reference>
<sequence length="227" mass="26397">MSSLFSLVVPGSFHSTNTADPVAIFTAKRKYKLVAQKTRPVLADLPEKFRIIRNILSDPLAALPTLTPNPPPFAPTGRYTAERRDLIDKVHSDDFLWLAEQQLMHHFMCLQEMGFAWDNLEYGRFREDFFPPVNMLVVEHKPWVQRNIPIPPGIYDKVCRLIKPRSLLESMSHRILPTNCTGLQSSRRQIAPVMITFYRAYTAVYSDTIITNITRPHRLRRTPRYRY</sequence>
<dbReference type="OrthoDB" id="5599163at2759"/>
<dbReference type="InParanoid" id="W4JRA9"/>
<keyword evidence="2" id="KW-1185">Reference proteome</keyword>
<name>W4JRA9_HETIT</name>
<gene>
    <name evidence="1" type="ORF">HETIRDRAFT_53799</name>
</gene>
<dbReference type="RefSeq" id="XP_009551858.1">
    <property type="nucleotide sequence ID" value="XM_009553563.1"/>
</dbReference>
<dbReference type="HOGENOM" id="CLU_1219822_0_0_1"/>
<dbReference type="EMBL" id="KI925465">
    <property type="protein sequence ID" value="ETW75999.1"/>
    <property type="molecule type" value="Genomic_DNA"/>
</dbReference>